<dbReference type="InterPro" id="IPR002364">
    <property type="entry name" value="Quin_OxRdtase/zeta-crystal_CS"/>
</dbReference>
<dbReference type="Proteomes" id="UP000612808">
    <property type="component" value="Unassembled WGS sequence"/>
</dbReference>
<keyword evidence="1" id="KW-0521">NADP</keyword>
<dbReference type="PANTHER" id="PTHR48106:SF13">
    <property type="entry name" value="QUINONE OXIDOREDUCTASE-RELATED"/>
    <property type="match status" value="1"/>
</dbReference>
<comment type="caution">
    <text evidence="4">The sequence shown here is derived from an EMBL/GenBank/DDBJ whole genome shotgun (WGS) entry which is preliminary data.</text>
</comment>
<dbReference type="InterPro" id="IPR013154">
    <property type="entry name" value="ADH-like_N"/>
</dbReference>
<dbReference type="CDD" id="cd08244">
    <property type="entry name" value="MDR_enoyl_red"/>
    <property type="match status" value="1"/>
</dbReference>
<dbReference type="Pfam" id="PF00107">
    <property type="entry name" value="ADH_zinc_N"/>
    <property type="match status" value="1"/>
</dbReference>
<dbReference type="Pfam" id="PF08240">
    <property type="entry name" value="ADH_N"/>
    <property type="match status" value="1"/>
</dbReference>
<dbReference type="GO" id="GO:0005829">
    <property type="term" value="C:cytosol"/>
    <property type="evidence" value="ECO:0007669"/>
    <property type="project" value="TreeGrafter"/>
</dbReference>
<gene>
    <name evidence="4" type="ORF">Aru02nite_46210</name>
</gene>
<sequence>MHAIRQYEFGPASTLRYEDVPDPEPAAGQVRIAVTAAGVHLIDTRIRAGEAAPMPLPDLPMTPGREVAGTVDALGTGVDDSWLGRRVAVHLGAANGGYAERAVADVTALHDVPDGVTDAAAVALLGTGRMTRGILHLADLTADDVVLVTSAAGGIGTLLVQAARRAGATVVGAAGGPTKTRQVRDAGAHAVDYLDPAWPDAVREALGDRAVSVVLDGVGGTVGRAALDLLGPGGRLLLFGWSSGAPTAFTHTDLLSRGLSVTVAVGPRVLGLPGGLRQLEDEAFADGAAGRMVPAVTEFPLADAAGAHAALERRETTGKVVLVP</sequence>
<evidence type="ECO:0000313" key="4">
    <source>
        <dbReference type="EMBL" id="GID13732.1"/>
    </source>
</evidence>
<dbReference type="GO" id="GO:0070402">
    <property type="term" value="F:NADPH binding"/>
    <property type="evidence" value="ECO:0007669"/>
    <property type="project" value="TreeGrafter"/>
</dbReference>
<dbReference type="InterPro" id="IPR036291">
    <property type="entry name" value="NAD(P)-bd_dom_sf"/>
</dbReference>
<dbReference type="EMBL" id="BOMB01000026">
    <property type="protein sequence ID" value="GID13732.1"/>
    <property type="molecule type" value="Genomic_DNA"/>
</dbReference>
<protein>
    <submittedName>
        <fullName evidence="4">Oxidoreductase</fullName>
    </submittedName>
</protein>
<evidence type="ECO:0000256" key="1">
    <source>
        <dbReference type="ARBA" id="ARBA00022857"/>
    </source>
</evidence>
<dbReference type="InterPro" id="IPR013149">
    <property type="entry name" value="ADH-like_C"/>
</dbReference>
<dbReference type="GO" id="GO:0003960">
    <property type="term" value="F:quinone reductase (NADPH) activity"/>
    <property type="evidence" value="ECO:0007669"/>
    <property type="project" value="TreeGrafter"/>
</dbReference>
<dbReference type="InterPro" id="IPR011032">
    <property type="entry name" value="GroES-like_sf"/>
</dbReference>
<keyword evidence="5" id="KW-1185">Reference proteome</keyword>
<dbReference type="Gene3D" id="3.40.50.720">
    <property type="entry name" value="NAD(P)-binding Rossmann-like Domain"/>
    <property type="match status" value="1"/>
</dbReference>
<keyword evidence="2" id="KW-0560">Oxidoreductase</keyword>
<reference evidence="4" key="1">
    <citation type="submission" date="2021-01" db="EMBL/GenBank/DDBJ databases">
        <title>Whole genome shotgun sequence of Actinocatenispora rupis NBRC 107355.</title>
        <authorList>
            <person name="Komaki H."/>
            <person name="Tamura T."/>
        </authorList>
    </citation>
    <scope>NUCLEOTIDE SEQUENCE</scope>
    <source>
        <strain evidence="4">NBRC 107355</strain>
    </source>
</reference>
<evidence type="ECO:0000313" key="5">
    <source>
        <dbReference type="Proteomes" id="UP000612808"/>
    </source>
</evidence>
<feature type="domain" description="Enoyl reductase (ER)" evidence="3">
    <location>
        <begin position="10"/>
        <end position="322"/>
    </location>
</feature>
<dbReference type="AlphaFoldDB" id="A0A8J3NE65"/>
<proteinExistence type="predicted"/>
<dbReference type="PANTHER" id="PTHR48106">
    <property type="entry name" value="QUINONE OXIDOREDUCTASE PIG3-RELATED"/>
    <property type="match status" value="1"/>
</dbReference>
<evidence type="ECO:0000256" key="2">
    <source>
        <dbReference type="ARBA" id="ARBA00023002"/>
    </source>
</evidence>
<accession>A0A8J3NE65</accession>
<dbReference type="InterPro" id="IPR020843">
    <property type="entry name" value="ER"/>
</dbReference>
<dbReference type="SUPFAM" id="SSF51735">
    <property type="entry name" value="NAD(P)-binding Rossmann-fold domains"/>
    <property type="match status" value="1"/>
</dbReference>
<dbReference type="SMART" id="SM00829">
    <property type="entry name" value="PKS_ER"/>
    <property type="match status" value="1"/>
</dbReference>
<organism evidence="4 5">
    <name type="scientific">Actinocatenispora rupis</name>
    <dbReference type="NCBI Taxonomy" id="519421"/>
    <lineage>
        <taxon>Bacteria</taxon>
        <taxon>Bacillati</taxon>
        <taxon>Actinomycetota</taxon>
        <taxon>Actinomycetes</taxon>
        <taxon>Micromonosporales</taxon>
        <taxon>Micromonosporaceae</taxon>
        <taxon>Actinocatenispora</taxon>
    </lineage>
</organism>
<name>A0A8J3NE65_9ACTN</name>
<dbReference type="GO" id="GO:0008270">
    <property type="term" value="F:zinc ion binding"/>
    <property type="evidence" value="ECO:0007669"/>
    <property type="project" value="InterPro"/>
</dbReference>
<dbReference type="RefSeq" id="WP_203661025.1">
    <property type="nucleotide sequence ID" value="NZ_BAAAZM010000020.1"/>
</dbReference>
<dbReference type="Gene3D" id="3.90.180.10">
    <property type="entry name" value="Medium-chain alcohol dehydrogenases, catalytic domain"/>
    <property type="match status" value="1"/>
</dbReference>
<dbReference type="PROSITE" id="PS01162">
    <property type="entry name" value="QOR_ZETA_CRYSTAL"/>
    <property type="match status" value="1"/>
</dbReference>
<dbReference type="GO" id="GO:0035925">
    <property type="term" value="F:mRNA 3'-UTR AU-rich region binding"/>
    <property type="evidence" value="ECO:0007669"/>
    <property type="project" value="TreeGrafter"/>
</dbReference>
<evidence type="ECO:0000259" key="3">
    <source>
        <dbReference type="SMART" id="SM00829"/>
    </source>
</evidence>
<dbReference type="SUPFAM" id="SSF50129">
    <property type="entry name" value="GroES-like"/>
    <property type="match status" value="1"/>
</dbReference>